<dbReference type="Pfam" id="PF24036">
    <property type="entry name" value="DUF7345"/>
    <property type="match status" value="1"/>
</dbReference>
<reference evidence="3 4" key="1">
    <citation type="submission" date="2022-06" db="EMBL/GenBank/DDBJ databases">
        <title>Halomicroarcula sp. a new haloarchaeum isolate from saline soil.</title>
        <authorList>
            <person name="Strakova D."/>
            <person name="Galisteo C."/>
            <person name="Sanchez-Porro C."/>
            <person name="Ventosa A."/>
        </authorList>
    </citation>
    <scope>NUCLEOTIDE SEQUENCE [LARGE SCALE GENOMIC DNA]</scope>
    <source>
        <strain evidence="3 4">S3CR25-11</strain>
    </source>
</reference>
<dbReference type="EMBL" id="JAMQOS010000007">
    <property type="protein sequence ID" value="MDS0284091.1"/>
    <property type="molecule type" value="Genomic_DNA"/>
</dbReference>
<dbReference type="Pfam" id="PF24034">
    <property type="entry name" value="DUF7343"/>
    <property type="match status" value="1"/>
</dbReference>
<dbReference type="SUPFAM" id="SSF46785">
    <property type="entry name" value="Winged helix' DNA-binding domain"/>
    <property type="match status" value="1"/>
</dbReference>
<accession>A0ABU2FVC0</accession>
<evidence type="ECO:0000313" key="4">
    <source>
        <dbReference type="Proteomes" id="UP001268864"/>
    </source>
</evidence>
<proteinExistence type="predicted"/>
<keyword evidence="4" id="KW-1185">Reference proteome</keyword>
<evidence type="ECO:0000259" key="1">
    <source>
        <dbReference type="Pfam" id="PF24034"/>
    </source>
</evidence>
<evidence type="ECO:0000259" key="2">
    <source>
        <dbReference type="Pfam" id="PF24036"/>
    </source>
</evidence>
<organism evidence="3 4">
    <name type="scientific">Haloarcula onubensis</name>
    <dbReference type="NCBI Taxonomy" id="2950539"/>
    <lineage>
        <taxon>Archaea</taxon>
        <taxon>Methanobacteriati</taxon>
        <taxon>Methanobacteriota</taxon>
        <taxon>Stenosarchaea group</taxon>
        <taxon>Halobacteria</taxon>
        <taxon>Halobacteriales</taxon>
        <taxon>Haloarculaceae</taxon>
        <taxon>Haloarcula</taxon>
    </lineage>
</organism>
<gene>
    <name evidence="3" type="ORF">NDI86_18530</name>
</gene>
<dbReference type="Proteomes" id="UP001268864">
    <property type="component" value="Unassembled WGS sequence"/>
</dbReference>
<sequence length="367" mass="39143">MLRAAVATLAAVLLVVSLAASPAVAAAGADRLQTPDRFDTTTFRVTLYENGSATWTMAHYQPLETENETDQFRAYATDFENNETGLYSDFVADAEALTTTGTEKTGRQMDASNFQRSAGVEPGQNRGAVRMSFLWTNFARTYAERVVVSDVFDDGFYLGAGQRMVFEHDTSMVFTAARPTPASRSDPDSLQASGSITYAGERSFTSSRPYVELAQPDTPGTATPNVTNASATPGETMWQLALVLAVLALGVVAAAAWRSGAAGAVLGGDDGGTAAESVSEPTPDTAVEESALLDDDDRVIKLLEENGGRMKQVDIVETTEWSKSKVSMLLSDMEENGDISKLRVGRENIISLAGEEPDAAGSPFDEE</sequence>
<name>A0ABU2FVC0_9EURY</name>
<feature type="domain" description="DUF7343" evidence="1">
    <location>
        <begin position="292"/>
        <end position="352"/>
    </location>
</feature>
<comment type="caution">
    <text evidence="3">The sequence shown here is derived from an EMBL/GenBank/DDBJ whole genome shotgun (WGS) entry which is preliminary data.</text>
</comment>
<dbReference type="InterPro" id="IPR055769">
    <property type="entry name" value="DUF7345"/>
</dbReference>
<evidence type="ECO:0000313" key="3">
    <source>
        <dbReference type="EMBL" id="MDS0284091.1"/>
    </source>
</evidence>
<feature type="domain" description="DUF7345" evidence="2">
    <location>
        <begin position="44"/>
        <end position="168"/>
    </location>
</feature>
<dbReference type="RefSeq" id="WP_310901837.1">
    <property type="nucleotide sequence ID" value="NZ_JAMQOS010000007.1"/>
</dbReference>
<evidence type="ECO:0008006" key="5">
    <source>
        <dbReference type="Google" id="ProtNLM"/>
    </source>
</evidence>
<dbReference type="InterPro" id="IPR036390">
    <property type="entry name" value="WH_DNA-bd_sf"/>
</dbReference>
<dbReference type="InterPro" id="IPR055767">
    <property type="entry name" value="DUF7343"/>
</dbReference>
<protein>
    <recommendedName>
        <fullName evidence="5">HTH iclR-type domain-containing protein</fullName>
    </recommendedName>
</protein>